<evidence type="ECO:0000313" key="1">
    <source>
        <dbReference type="Proteomes" id="UP000046395"/>
    </source>
</evidence>
<proteinExistence type="predicted"/>
<reference evidence="1" key="1">
    <citation type="submission" date="2013-11" db="EMBL/GenBank/DDBJ databases">
        <authorList>
            <person name="Aslett M."/>
        </authorList>
    </citation>
    <scope>NUCLEOTIDE SEQUENCE [LARGE SCALE GENOMIC DNA]</scope>
    <source>
        <strain evidence="1">Edinburgh</strain>
    </source>
</reference>
<dbReference type="Gene3D" id="2.120.10.80">
    <property type="entry name" value="Kelch-type beta propeller"/>
    <property type="match status" value="1"/>
</dbReference>
<accession>A0A5S6QLX2</accession>
<organism evidence="1 2">
    <name type="scientific">Trichuris muris</name>
    <name type="common">Mouse whipworm</name>
    <dbReference type="NCBI Taxonomy" id="70415"/>
    <lineage>
        <taxon>Eukaryota</taxon>
        <taxon>Metazoa</taxon>
        <taxon>Ecdysozoa</taxon>
        <taxon>Nematoda</taxon>
        <taxon>Enoplea</taxon>
        <taxon>Dorylaimia</taxon>
        <taxon>Trichinellida</taxon>
        <taxon>Trichuridae</taxon>
        <taxon>Trichuris</taxon>
    </lineage>
</organism>
<dbReference type="InterPro" id="IPR015915">
    <property type="entry name" value="Kelch-typ_b-propeller"/>
</dbReference>
<dbReference type="STRING" id="70415.A0A5S6QLX2"/>
<dbReference type="Proteomes" id="UP000046395">
    <property type="component" value="Unassembled WGS sequence"/>
</dbReference>
<dbReference type="WBParaSite" id="TMUE_2000008164.1">
    <property type="protein sequence ID" value="TMUE_2000008164.1"/>
    <property type="gene ID" value="WBGene00289060"/>
</dbReference>
<reference evidence="1" key="2">
    <citation type="submission" date="2014-03" db="EMBL/GenBank/DDBJ databases">
        <title>The whipworm genome and dual-species transcriptomics of an intimate host-pathogen interaction.</title>
        <authorList>
            <person name="Foth B.J."/>
            <person name="Tsai I.J."/>
            <person name="Reid A.J."/>
            <person name="Bancroft A.J."/>
            <person name="Nichol S."/>
            <person name="Tracey A."/>
            <person name="Holroyd N."/>
            <person name="Cotton J.A."/>
            <person name="Stanley E.J."/>
            <person name="Zarowiecki M."/>
            <person name="Liu J.Z."/>
            <person name="Huckvale T."/>
            <person name="Cooper P.J."/>
            <person name="Grencis R.K."/>
            <person name="Berriman M."/>
        </authorList>
    </citation>
    <scope>NUCLEOTIDE SEQUENCE [LARGE SCALE GENOMIC DNA]</scope>
    <source>
        <strain evidence="1">Edinburgh</strain>
    </source>
</reference>
<keyword evidence="1" id="KW-1185">Reference proteome</keyword>
<dbReference type="WBParaSite" id="TMUE_2000008164.2">
    <property type="protein sequence ID" value="TMUE_2000008164.2"/>
    <property type="gene ID" value="WBGene00289060"/>
</dbReference>
<protein>
    <submittedName>
        <fullName evidence="2 3">Uncharacterized protein</fullName>
    </submittedName>
</protein>
<dbReference type="AlphaFoldDB" id="A0A5S6QLX2"/>
<reference evidence="2" key="3">
    <citation type="submission" date="2019-12" db="UniProtKB">
        <authorList>
            <consortium name="WormBaseParasite"/>
        </authorList>
    </citation>
    <scope>IDENTIFICATION</scope>
</reference>
<sequence>MASTVLAGETDKLLDVVNASESAQAYHHCVYANGHIYLFGLKGAEQNTYSSYKRTVLLGSYAVDVDLESKTFKQSYFSSIDKAEDRKEHVFALGGQVYMITYSEYEMCTFHDLYTWMGGSWKPVALTVESKAKFASGKPRSSCKLSYTVVGNDSVLLSFSHGGNSSVIFSRLTIAGEGAVISHLFTVDKLSKGKSGVVFAGLHDQKLTAVTTSLGCGLRWNSDEVLSVDLKQGNVAYHPTGGERPPWAFNGPAATYQWNDKMLLVGGSRALGISSVSFSPEIWTLDQGSRNYTKLAVQVPAEVANFQMCSTFDPDSSQLFFTDLAHGVYRIKLAAEDV</sequence>
<evidence type="ECO:0000313" key="3">
    <source>
        <dbReference type="WBParaSite" id="TMUE_2000008164.2"/>
    </source>
</evidence>
<evidence type="ECO:0000313" key="2">
    <source>
        <dbReference type="WBParaSite" id="TMUE_2000008164.1"/>
    </source>
</evidence>
<name>A0A5S6QLX2_TRIMR</name>